<sequence length="106" mass="10957">MNKSIDNCGIFTSYNGANHVITVDGAIVTAQINSLVMKGGVTEDGGLRASYEVTSNNVTTRSTLVYSTPANQAPQAGTFNASLTIEGISGGFICRVKLEGAVTKIG</sequence>
<proteinExistence type="predicted"/>
<gene>
    <name evidence="1" type="ORF">ACFOPI_21050</name>
</gene>
<comment type="caution">
    <text evidence="1">The sequence shown here is derived from an EMBL/GenBank/DDBJ whole genome shotgun (WGS) entry which is preliminary data.</text>
</comment>
<dbReference type="Proteomes" id="UP001595729">
    <property type="component" value="Unassembled WGS sequence"/>
</dbReference>
<evidence type="ECO:0000313" key="1">
    <source>
        <dbReference type="EMBL" id="MFC3686091.1"/>
    </source>
</evidence>
<reference evidence="2" key="1">
    <citation type="journal article" date="2019" name="Int. J. Syst. Evol. Microbiol.">
        <title>The Global Catalogue of Microorganisms (GCM) 10K type strain sequencing project: providing services to taxonomists for standard genome sequencing and annotation.</title>
        <authorList>
            <consortium name="The Broad Institute Genomics Platform"/>
            <consortium name="The Broad Institute Genome Sequencing Center for Infectious Disease"/>
            <person name="Wu L."/>
            <person name="Ma J."/>
        </authorList>
    </citation>
    <scope>NUCLEOTIDE SEQUENCE [LARGE SCALE GENOMIC DNA]</scope>
    <source>
        <strain evidence="2">KCTC 42501</strain>
    </source>
</reference>
<dbReference type="EMBL" id="JBHRXX010000009">
    <property type="protein sequence ID" value="MFC3686091.1"/>
    <property type="molecule type" value="Genomic_DNA"/>
</dbReference>
<protein>
    <submittedName>
        <fullName evidence="1">Uncharacterized protein</fullName>
    </submittedName>
</protein>
<evidence type="ECO:0000313" key="2">
    <source>
        <dbReference type="Proteomes" id="UP001595729"/>
    </source>
</evidence>
<dbReference type="RefSeq" id="WP_382178355.1">
    <property type="nucleotide sequence ID" value="NZ_JBHRXX010000009.1"/>
</dbReference>
<keyword evidence="2" id="KW-1185">Reference proteome</keyword>
<organism evidence="1 2">
    <name type="scientific">Hydrogenophaga luteola</name>
    <dbReference type="NCBI Taxonomy" id="1591122"/>
    <lineage>
        <taxon>Bacteria</taxon>
        <taxon>Pseudomonadati</taxon>
        <taxon>Pseudomonadota</taxon>
        <taxon>Betaproteobacteria</taxon>
        <taxon>Burkholderiales</taxon>
        <taxon>Comamonadaceae</taxon>
        <taxon>Hydrogenophaga</taxon>
    </lineage>
</organism>
<name>A0ABV7WAK7_9BURK</name>
<accession>A0ABV7WAK7</accession>